<evidence type="ECO:0000256" key="20">
    <source>
        <dbReference type="ARBA" id="ARBA00049161"/>
    </source>
</evidence>
<evidence type="ECO:0000256" key="3">
    <source>
        <dbReference type="ARBA" id="ARBA00005150"/>
    </source>
</evidence>
<comment type="catalytic activity">
    <reaction evidence="20">
        <text>7,8-dihydropteroate + L-glutamate + ATP = 7,8-dihydrofolate + ADP + phosphate + H(+)</text>
        <dbReference type="Rhea" id="RHEA:23584"/>
        <dbReference type="ChEBI" id="CHEBI:15378"/>
        <dbReference type="ChEBI" id="CHEBI:17839"/>
        <dbReference type="ChEBI" id="CHEBI:29985"/>
        <dbReference type="ChEBI" id="CHEBI:30616"/>
        <dbReference type="ChEBI" id="CHEBI:43474"/>
        <dbReference type="ChEBI" id="CHEBI:57451"/>
        <dbReference type="ChEBI" id="CHEBI:456216"/>
        <dbReference type="EC" id="6.3.2.12"/>
    </reaction>
</comment>
<keyword evidence="12" id="KW-0460">Magnesium</keyword>
<evidence type="ECO:0000256" key="10">
    <source>
        <dbReference type="ARBA" id="ARBA00022741"/>
    </source>
</evidence>
<comment type="function">
    <text evidence="1">Functions in two distinct reactions of the de novo folate biosynthetic pathway. Catalyzes the addition of a glutamate residue to dihydropteroate (7,8-dihydropteroate or H2Pte) to form dihydrofolate (7,8-dihydrofolate monoglutamate or H2Pte-Glu). Also catalyzes successive additions of L-glutamate to tetrahydrofolate or 10-formyltetrahydrofolate or 5,10-methylenetetrahydrofolate, leading to folylpolyglutamate derivatives.</text>
</comment>
<dbReference type="PANTHER" id="PTHR11136">
    <property type="entry name" value="FOLYLPOLYGLUTAMATE SYNTHASE-RELATED"/>
    <property type="match status" value="1"/>
</dbReference>
<evidence type="ECO:0000256" key="2">
    <source>
        <dbReference type="ARBA" id="ARBA00004799"/>
    </source>
</evidence>
<dbReference type="UniPathway" id="UPA00077">
    <property type="reaction ID" value="UER00157"/>
</dbReference>
<evidence type="ECO:0000256" key="11">
    <source>
        <dbReference type="ARBA" id="ARBA00022840"/>
    </source>
</evidence>
<dbReference type="Pfam" id="PF02875">
    <property type="entry name" value="Mur_ligase_C"/>
    <property type="match status" value="1"/>
</dbReference>
<evidence type="ECO:0000256" key="6">
    <source>
        <dbReference type="ARBA" id="ARBA00013025"/>
    </source>
</evidence>
<protein>
    <recommendedName>
        <fullName evidence="7">Dihydrofolate synthase/folylpolyglutamate synthase</fullName>
        <ecNumber evidence="5">6.3.2.12</ecNumber>
        <ecNumber evidence="6">6.3.2.17</ecNumber>
    </recommendedName>
    <alternativeName>
        <fullName evidence="16">Folylpoly-gamma-glutamate synthetase-dihydrofolate synthetase</fullName>
    </alternativeName>
    <alternativeName>
        <fullName evidence="14">Folylpolyglutamate synthetase</fullName>
    </alternativeName>
    <alternativeName>
        <fullName evidence="15">Tetrahydrofolylpolyglutamate synthase</fullName>
    </alternativeName>
</protein>
<dbReference type="GO" id="GO:0046656">
    <property type="term" value="P:folic acid biosynthetic process"/>
    <property type="evidence" value="ECO:0007669"/>
    <property type="project" value="UniProtKB-KW"/>
</dbReference>
<comment type="caution">
    <text evidence="24">The sequence shown here is derived from an EMBL/GenBank/DDBJ whole genome shotgun (WGS) entry which is preliminary data.</text>
</comment>
<dbReference type="GO" id="GO:0046654">
    <property type="term" value="P:tetrahydrofolate biosynthetic process"/>
    <property type="evidence" value="ECO:0007669"/>
    <property type="project" value="UniProtKB-UniPathway"/>
</dbReference>
<dbReference type="InterPro" id="IPR018109">
    <property type="entry name" value="Folylpolyglutamate_synth_CS"/>
</dbReference>
<evidence type="ECO:0000259" key="23">
    <source>
        <dbReference type="Pfam" id="PF08245"/>
    </source>
</evidence>
<dbReference type="InterPro" id="IPR036615">
    <property type="entry name" value="Mur_ligase_C_dom_sf"/>
</dbReference>
<comment type="similarity">
    <text evidence="4 21">Belongs to the folylpolyglutamate synthase family.</text>
</comment>
<evidence type="ECO:0000256" key="15">
    <source>
        <dbReference type="ARBA" id="ARBA00030592"/>
    </source>
</evidence>
<accession>A0A7W6K5R5</accession>
<keyword evidence="13" id="KW-0289">Folate biosynthesis</keyword>
<feature type="domain" description="Mur ligase C-terminal" evidence="22">
    <location>
        <begin position="318"/>
        <end position="444"/>
    </location>
</feature>
<dbReference type="GO" id="GO:0005737">
    <property type="term" value="C:cytoplasm"/>
    <property type="evidence" value="ECO:0007669"/>
    <property type="project" value="TreeGrafter"/>
</dbReference>
<keyword evidence="10 21" id="KW-0547">Nucleotide-binding</keyword>
<reference evidence="24 25" key="1">
    <citation type="submission" date="2020-08" db="EMBL/GenBank/DDBJ databases">
        <title>Genomic Encyclopedia of Type Strains, Phase IV (KMG-IV): sequencing the most valuable type-strain genomes for metagenomic binning, comparative biology and taxonomic classification.</title>
        <authorList>
            <person name="Goeker M."/>
        </authorList>
    </citation>
    <scope>NUCLEOTIDE SEQUENCE [LARGE SCALE GENOMIC DNA]</scope>
    <source>
        <strain evidence="24 25">DSM 26385</strain>
    </source>
</reference>
<comment type="catalytic activity">
    <reaction evidence="19">
        <text>(6R)-5,10-methylenetetrahydrofolyl-(gamma-L-Glu)(n) + L-glutamate + ATP = (6R)-5,10-methylenetetrahydrofolyl-(gamma-L-Glu)(n+1) + ADP + phosphate + H(+)</text>
        <dbReference type="Rhea" id="RHEA:51912"/>
        <dbReference type="Rhea" id="RHEA-COMP:13257"/>
        <dbReference type="Rhea" id="RHEA-COMP:13258"/>
        <dbReference type="ChEBI" id="CHEBI:15378"/>
        <dbReference type="ChEBI" id="CHEBI:29985"/>
        <dbReference type="ChEBI" id="CHEBI:30616"/>
        <dbReference type="ChEBI" id="CHEBI:43474"/>
        <dbReference type="ChEBI" id="CHEBI:136572"/>
        <dbReference type="ChEBI" id="CHEBI:456216"/>
        <dbReference type="EC" id="6.3.2.17"/>
    </reaction>
</comment>
<dbReference type="GO" id="GO:0005524">
    <property type="term" value="F:ATP binding"/>
    <property type="evidence" value="ECO:0007669"/>
    <property type="project" value="UniProtKB-KW"/>
</dbReference>
<dbReference type="EC" id="6.3.2.17" evidence="6"/>
<keyword evidence="8 21" id="KW-0436">Ligase</keyword>
<evidence type="ECO:0000313" key="24">
    <source>
        <dbReference type="EMBL" id="MBB4105612.1"/>
    </source>
</evidence>
<evidence type="ECO:0000256" key="9">
    <source>
        <dbReference type="ARBA" id="ARBA00022723"/>
    </source>
</evidence>
<dbReference type="SUPFAM" id="SSF53623">
    <property type="entry name" value="MurD-like peptide ligases, catalytic domain"/>
    <property type="match status" value="1"/>
</dbReference>
<keyword evidence="25" id="KW-1185">Reference proteome</keyword>
<proteinExistence type="inferred from homology"/>
<evidence type="ECO:0000256" key="1">
    <source>
        <dbReference type="ARBA" id="ARBA00002714"/>
    </source>
</evidence>
<dbReference type="RefSeq" id="WP_370686399.1">
    <property type="nucleotide sequence ID" value="NZ_JACIDU010000025.1"/>
</dbReference>
<dbReference type="Pfam" id="PF08245">
    <property type="entry name" value="Mur_ligase_M"/>
    <property type="match status" value="1"/>
</dbReference>
<dbReference type="InterPro" id="IPR004101">
    <property type="entry name" value="Mur_ligase_C"/>
</dbReference>
<dbReference type="AlphaFoldDB" id="A0A7W6K5R5"/>
<dbReference type="SUPFAM" id="SSF53244">
    <property type="entry name" value="MurD-like peptide ligases, peptide-binding domain"/>
    <property type="match status" value="1"/>
</dbReference>
<dbReference type="PANTHER" id="PTHR11136:SF0">
    <property type="entry name" value="DIHYDROFOLATE SYNTHETASE-RELATED"/>
    <property type="match status" value="1"/>
</dbReference>
<evidence type="ECO:0000256" key="4">
    <source>
        <dbReference type="ARBA" id="ARBA00008276"/>
    </source>
</evidence>
<keyword evidence="11 21" id="KW-0067">ATP-binding</keyword>
<dbReference type="NCBIfam" id="TIGR01499">
    <property type="entry name" value="folC"/>
    <property type="match status" value="1"/>
</dbReference>
<evidence type="ECO:0000256" key="5">
    <source>
        <dbReference type="ARBA" id="ARBA00013023"/>
    </source>
</evidence>
<evidence type="ECO:0000256" key="21">
    <source>
        <dbReference type="PIRNR" id="PIRNR001563"/>
    </source>
</evidence>
<dbReference type="GO" id="GO:0004326">
    <property type="term" value="F:tetrahydrofolylpolyglutamate synthase activity"/>
    <property type="evidence" value="ECO:0007669"/>
    <property type="project" value="UniProtKB-EC"/>
</dbReference>
<comment type="pathway">
    <text evidence="2">Cofactor biosynthesis; tetrahydrofolate biosynthesis; 7,8-dihydrofolate from 2-amino-4-hydroxy-6-hydroxymethyl-7,8-dihydropteridine diphosphate and 4-aminobenzoate: step 2/2.</text>
</comment>
<evidence type="ECO:0000256" key="16">
    <source>
        <dbReference type="ARBA" id="ARBA00032510"/>
    </source>
</evidence>
<organism evidence="24 25">
    <name type="scientific">Allorhizobium borbori</name>
    <dbReference type="NCBI Taxonomy" id="485907"/>
    <lineage>
        <taxon>Bacteria</taxon>
        <taxon>Pseudomonadati</taxon>
        <taxon>Pseudomonadota</taxon>
        <taxon>Alphaproteobacteria</taxon>
        <taxon>Hyphomicrobiales</taxon>
        <taxon>Rhizobiaceae</taxon>
        <taxon>Rhizobium/Agrobacterium group</taxon>
        <taxon>Allorhizobium</taxon>
    </lineage>
</organism>
<dbReference type="EMBL" id="JACIDU010000025">
    <property type="protein sequence ID" value="MBB4105612.1"/>
    <property type="molecule type" value="Genomic_DNA"/>
</dbReference>
<feature type="domain" description="Mur ligase central" evidence="23">
    <location>
        <begin position="132"/>
        <end position="234"/>
    </location>
</feature>
<evidence type="ECO:0000256" key="13">
    <source>
        <dbReference type="ARBA" id="ARBA00022909"/>
    </source>
</evidence>
<evidence type="ECO:0000256" key="19">
    <source>
        <dbReference type="ARBA" id="ARBA00049035"/>
    </source>
</evidence>
<evidence type="ECO:0000256" key="7">
    <source>
        <dbReference type="ARBA" id="ARBA00019357"/>
    </source>
</evidence>
<name>A0A7W6K5R5_9HYPH</name>
<evidence type="ECO:0000259" key="22">
    <source>
        <dbReference type="Pfam" id="PF02875"/>
    </source>
</evidence>
<evidence type="ECO:0000256" key="14">
    <source>
        <dbReference type="ARBA" id="ARBA00030048"/>
    </source>
</evidence>
<keyword evidence="9" id="KW-0479">Metal-binding</keyword>
<dbReference type="Gene3D" id="3.90.190.20">
    <property type="entry name" value="Mur ligase, C-terminal domain"/>
    <property type="match status" value="1"/>
</dbReference>
<evidence type="ECO:0000256" key="8">
    <source>
        <dbReference type="ARBA" id="ARBA00022598"/>
    </source>
</evidence>
<evidence type="ECO:0000313" key="25">
    <source>
        <dbReference type="Proteomes" id="UP000584824"/>
    </source>
</evidence>
<comment type="pathway">
    <text evidence="3">Cofactor biosynthesis; tetrahydrofolylpolyglutamate biosynthesis.</text>
</comment>
<dbReference type="Proteomes" id="UP000584824">
    <property type="component" value="Unassembled WGS sequence"/>
</dbReference>
<dbReference type="InterPro" id="IPR001645">
    <property type="entry name" value="Folylpolyglutamate_synth"/>
</dbReference>
<comment type="catalytic activity">
    <reaction evidence="18">
        <text>10-formyltetrahydrofolyl-(gamma-L-Glu)(n) + L-glutamate + ATP = 10-formyltetrahydrofolyl-(gamma-L-Glu)(n+1) + ADP + phosphate + H(+)</text>
        <dbReference type="Rhea" id="RHEA:51904"/>
        <dbReference type="Rhea" id="RHEA-COMP:13088"/>
        <dbReference type="Rhea" id="RHEA-COMP:14300"/>
        <dbReference type="ChEBI" id="CHEBI:15378"/>
        <dbReference type="ChEBI" id="CHEBI:29985"/>
        <dbReference type="ChEBI" id="CHEBI:30616"/>
        <dbReference type="ChEBI" id="CHEBI:43474"/>
        <dbReference type="ChEBI" id="CHEBI:134413"/>
        <dbReference type="ChEBI" id="CHEBI:456216"/>
        <dbReference type="EC" id="6.3.2.17"/>
    </reaction>
</comment>
<dbReference type="PIRSF" id="PIRSF001563">
    <property type="entry name" value="Folylpolyglu_synth"/>
    <property type="match status" value="1"/>
</dbReference>
<dbReference type="GO" id="GO:0008841">
    <property type="term" value="F:dihydrofolate synthase activity"/>
    <property type="evidence" value="ECO:0007669"/>
    <property type="project" value="UniProtKB-EC"/>
</dbReference>
<dbReference type="InterPro" id="IPR013221">
    <property type="entry name" value="Mur_ligase_cen"/>
</dbReference>
<sequence>MPDPSSRLTPNAGVDRSLRLIVDRPAHGVEDPLLDAVLNDLDRLTNWENRPRGAMRVNLDCIRDLSERLDYPELHFRSIHVTGTKGKSSTAALLEASLRKAGFKVGRYSSPHVDHIGERMTLDGEPVGERAMAEVLSRALDVFRTARRAGTAGQDATWFDLMTIAAFDLFRERGVEWAIVEAGLGGRLDSTNIVDSDIAIITNVELEHTDVLGDTRTKIAFEKAGIIKPGSVAVTPLTEMDDAGAVIAVKARAMGATLAVPTIPRDATLEERNALIAGAALDTLGERGVWEKSGSPYPRSLGNWLIDDAVLKAARLPGRMERLAVAVDAAGDVPVVIDGAHVPFNLRAVLNDLKRESDFSGPFTAVFSVARDKDAEGLLRVLQAEDVELVLTRATTRSRDPGELAAIAARLGLKHVVEPDPLVAYKGALHDAVENGRWVLVTGSLYLTGVVHG</sequence>
<evidence type="ECO:0000256" key="18">
    <source>
        <dbReference type="ARBA" id="ARBA00047808"/>
    </source>
</evidence>
<evidence type="ECO:0000256" key="17">
    <source>
        <dbReference type="ARBA" id="ARBA00047493"/>
    </source>
</evidence>
<dbReference type="Gene3D" id="3.40.1190.10">
    <property type="entry name" value="Mur-like, catalytic domain"/>
    <property type="match status" value="1"/>
</dbReference>
<dbReference type="InterPro" id="IPR036565">
    <property type="entry name" value="Mur-like_cat_sf"/>
</dbReference>
<dbReference type="GO" id="GO:0046872">
    <property type="term" value="F:metal ion binding"/>
    <property type="evidence" value="ECO:0007669"/>
    <property type="project" value="UniProtKB-KW"/>
</dbReference>
<gene>
    <name evidence="24" type="ORF">GGQ66_004199</name>
</gene>
<comment type="catalytic activity">
    <reaction evidence="17">
        <text>(6S)-5,6,7,8-tetrahydrofolyl-(gamma-L-Glu)(n) + L-glutamate + ATP = (6S)-5,6,7,8-tetrahydrofolyl-(gamma-L-Glu)(n+1) + ADP + phosphate + H(+)</text>
        <dbReference type="Rhea" id="RHEA:10580"/>
        <dbReference type="Rhea" id="RHEA-COMP:14738"/>
        <dbReference type="Rhea" id="RHEA-COMP:14740"/>
        <dbReference type="ChEBI" id="CHEBI:15378"/>
        <dbReference type="ChEBI" id="CHEBI:29985"/>
        <dbReference type="ChEBI" id="CHEBI:30616"/>
        <dbReference type="ChEBI" id="CHEBI:43474"/>
        <dbReference type="ChEBI" id="CHEBI:141005"/>
        <dbReference type="ChEBI" id="CHEBI:456216"/>
        <dbReference type="EC" id="6.3.2.17"/>
    </reaction>
</comment>
<evidence type="ECO:0000256" key="12">
    <source>
        <dbReference type="ARBA" id="ARBA00022842"/>
    </source>
</evidence>
<dbReference type="EC" id="6.3.2.12" evidence="5"/>
<dbReference type="PROSITE" id="PS01012">
    <property type="entry name" value="FOLYLPOLYGLU_SYNT_2"/>
    <property type="match status" value="1"/>
</dbReference>